<comment type="caution">
    <text evidence="6">The sequence shown here is derived from an EMBL/GenBank/DDBJ whole genome shotgun (WGS) entry which is preliminary data.</text>
</comment>
<evidence type="ECO:0000313" key="7">
    <source>
        <dbReference type="Proteomes" id="UP000732399"/>
    </source>
</evidence>
<dbReference type="Proteomes" id="UP000732399">
    <property type="component" value="Unassembled WGS sequence"/>
</dbReference>
<dbReference type="Pfam" id="PF00195">
    <property type="entry name" value="Chal_sti_synt_N"/>
    <property type="match status" value="1"/>
</dbReference>
<comment type="similarity">
    <text evidence="1">Belongs to the thiolase-like superfamily. Chalcone/stilbene synthases family.</text>
</comment>
<dbReference type="InterPro" id="IPR016039">
    <property type="entry name" value="Thiolase-like"/>
</dbReference>
<reference evidence="6 7" key="1">
    <citation type="submission" date="2020-03" db="EMBL/GenBank/DDBJ databases">
        <authorList>
            <person name="Wang L."/>
            <person name="He N."/>
            <person name="Li Y."/>
            <person name="Fang Y."/>
            <person name="Zhang F."/>
        </authorList>
    </citation>
    <scope>NUCLEOTIDE SEQUENCE [LARGE SCALE GENOMIC DNA]</scope>
    <source>
        <strain evidence="6 7">36D10-4-7</strain>
    </source>
</reference>
<feature type="domain" description="Chalcone/stilbene synthase C-terminal" evidence="5">
    <location>
        <begin position="277"/>
        <end position="398"/>
    </location>
</feature>
<evidence type="ECO:0000256" key="1">
    <source>
        <dbReference type="ARBA" id="ARBA00005531"/>
    </source>
</evidence>
<dbReference type="InterPro" id="IPR001099">
    <property type="entry name" value="Chalcone/stilbene_synt_N"/>
</dbReference>
<protein>
    <submittedName>
        <fullName evidence="6">Type III polyketide synthase</fullName>
    </submittedName>
</protein>
<dbReference type="PANTHER" id="PTHR11877:SF46">
    <property type="entry name" value="TYPE III POLYKETIDE SYNTHASE A"/>
    <property type="match status" value="1"/>
</dbReference>
<proteinExistence type="inferred from homology"/>
<dbReference type="InterPro" id="IPR011141">
    <property type="entry name" value="Polyketide_synthase_type-III"/>
</dbReference>
<sequence>MLPCRPPPPPCYAWSPSPCRGGSAYGTTTRPGGRCSDATRRPPADGRRADAVTTSRLQAPRLLAVGTAVPDHDIHAAFADWARARLPDGARRVFDRMAGRSGIAHRWSVLPAGCSPVAPGGFYEAEPHPGTGARMALYAQAAPALALAAVRALEARQPIGDVTHLVVASCTGFVAPGIDQILARALDLPGSVERTLIGFMGCYAAVAALRTARHIVRSEPAARVLVVTVELSTLHLQAADEIEPLLAMLQFGDGAAAAIVSAEGDGVPLGRPFSVTLPASDALIRWDITDRGFAMHLSGEVPQRIAAALADPATVAAITGGERVDGWAVHAGGRSILDAVETALALDPHALDASRAVLRDNGNMSSATLMFVLARMLETPPARGVALAFGPGLAAEGIAFGTEAA</sequence>
<dbReference type="CDD" id="cd00831">
    <property type="entry name" value="CHS_like"/>
    <property type="match status" value="1"/>
</dbReference>
<evidence type="ECO:0000259" key="5">
    <source>
        <dbReference type="Pfam" id="PF02797"/>
    </source>
</evidence>
<feature type="region of interest" description="Disordered" evidence="3">
    <location>
        <begin position="23"/>
        <end position="50"/>
    </location>
</feature>
<dbReference type="Pfam" id="PF02797">
    <property type="entry name" value="Chal_sti_synt_C"/>
    <property type="match status" value="1"/>
</dbReference>
<dbReference type="PIRSF" id="PIRSF000451">
    <property type="entry name" value="PKS_III"/>
    <property type="match status" value="1"/>
</dbReference>
<evidence type="ECO:0000256" key="2">
    <source>
        <dbReference type="ARBA" id="ARBA00022679"/>
    </source>
</evidence>
<dbReference type="SUPFAM" id="SSF53901">
    <property type="entry name" value="Thiolase-like"/>
    <property type="match status" value="2"/>
</dbReference>
<accession>A0ABX1CMP3</accession>
<feature type="domain" description="Chalcone/stilbene synthase N-terminal" evidence="4">
    <location>
        <begin position="61"/>
        <end position="263"/>
    </location>
</feature>
<dbReference type="InterPro" id="IPR012328">
    <property type="entry name" value="Chalcone/stilbene_synt_C"/>
</dbReference>
<dbReference type="EMBL" id="JAAVJH010000002">
    <property type="protein sequence ID" value="NJR77587.1"/>
    <property type="molecule type" value="Genomic_DNA"/>
</dbReference>
<evidence type="ECO:0000256" key="3">
    <source>
        <dbReference type="SAM" id="MobiDB-lite"/>
    </source>
</evidence>
<dbReference type="Gene3D" id="3.40.47.10">
    <property type="match status" value="2"/>
</dbReference>
<organism evidence="6 7">
    <name type="scientific">Sphingomonas corticis</name>
    <dbReference type="NCBI Taxonomy" id="2722791"/>
    <lineage>
        <taxon>Bacteria</taxon>
        <taxon>Pseudomonadati</taxon>
        <taxon>Pseudomonadota</taxon>
        <taxon>Alphaproteobacteria</taxon>
        <taxon>Sphingomonadales</taxon>
        <taxon>Sphingomonadaceae</taxon>
        <taxon>Sphingomonas</taxon>
    </lineage>
</organism>
<dbReference type="PANTHER" id="PTHR11877">
    <property type="entry name" value="HYDROXYMETHYLGLUTARYL-COA SYNTHASE"/>
    <property type="match status" value="1"/>
</dbReference>
<name>A0ABX1CMP3_9SPHN</name>
<evidence type="ECO:0000259" key="4">
    <source>
        <dbReference type="Pfam" id="PF00195"/>
    </source>
</evidence>
<keyword evidence="7" id="KW-1185">Reference proteome</keyword>
<feature type="compositionally biased region" description="Basic and acidic residues" evidence="3">
    <location>
        <begin position="37"/>
        <end position="50"/>
    </location>
</feature>
<evidence type="ECO:0000313" key="6">
    <source>
        <dbReference type="EMBL" id="NJR77587.1"/>
    </source>
</evidence>
<gene>
    <name evidence="6" type="ORF">HBH26_03025</name>
</gene>
<keyword evidence="2" id="KW-0808">Transferase</keyword>